<dbReference type="GO" id="GO:0030490">
    <property type="term" value="P:maturation of SSU-rRNA"/>
    <property type="evidence" value="ECO:0007669"/>
    <property type="project" value="InterPro"/>
</dbReference>
<dbReference type="GO" id="GO:0005829">
    <property type="term" value="C:cytosol"/>
    <property type="evidence" value="ECO:0007669"/>
    <property type="project" value="TreeGrafter"/>
</dbReference>
<feature type="domain" description="Helicase ATP-binding" evidence="11">
    <location>
        <begin position="105"/>
        <end position="282"/>
    </location>
</feature>
<accession>A0A922I9N5</accession>
<dbReference type="PANTHER" id="PTHR47959:SF15">
    <property type="entry name" value="RNA HELICASE"/>
    <property type="match status" value="1"/>
</dbReference>
<comment type="catalytic activity">
    <reaction evidence="9">
        <text>ATP + H2O = ADP + phosphate + H(+)</text>
        <dbReference type="Rhea" id="RHEA:13065"/>
        <dbReference type="ChEBI" id="CHEBI:15377"/>
        <dbReference type="ChEBI" id="CHEBI:15378"/>
        <dbReference type="ChEBI" id="CHEBI:30616"/>
        <dbReference type="ChEBI" id="CHEBI:43474"/>
        <dbReference type="ChEBI" id="CHEBI:456216"/>
        <dbReference type="EC" id="3.6.4.13"/>
    </reaction>
</comment>
<keyword evidence="14" id="KW-1185">Reference proteome</keyword>
<evidence type="ECO:0000256" key="2">
    <source>
        <dbReference type="ARBA" id="ARBA00022741"/>
    </source>
</evidence>
<keyword evidence="4" id="KW-0347">Helicase</keyword>
<feature type="region of interest" description="Disordered" evidence="10">
    <location>
        <begin position="18"/>
        <end position="51"/>
    </location>
</feature>
<feature type="compositionally biased region" description="Basic residues" evidence="10">
    <location>
        <begin position="469"/>
        <end position="486"/>
    </location>
</feature>
<reference evidence="13" key="1">
    <citation type="submission" date="2013-05" db="EMBL/GenBank/DDBJ databases">
        <authorList>
            <person name="Yim A.K.Y."/>
            <person name="Chan T.F."/>
            <person name="Ji K.M."/>
            <person name="Liu X.Y."/>
            <person name="Zhou J.W."/>
            <person name="Li R.Q."/>
            <person name="Yang K.Y."/>
            <person name="Li J."/>
            <person name="Li M."/>
            <person name="Law P.T.W."/>
            <person name="Wu Y.L."/>
            <person name="Cai Z.L."/>
            <person name="Qin H."/>
            <person name="Bao Y."/>
            <person name="Leung R.K.K."/>
            <person name="Ng P.K.S."/>
            <person name="Zou J."/>
            <person name="Zhong X.J."/>
            <person name="Ran P.X."/>
            <person name="Zhong N.S."/>
            <person name="Liu Z.G."/>
            <person name="Tsui S.K.W."/>
        </authorList>
    </citation>
    <scope>NUCLEOTIDE SEQUENCE</scope>
    <source>
        <strain evidence="13">Derf</strain>
        <tissue evidence="13">Whole organism</tissue>
    </source>
</reference>
<dbReference type="PANTHER" id="PTHR47959">
    <property type="entry name" value="ATP-DEPENDENT RNA HELICASE RHLE-RELATED"/>
    <property type="match status" value="1"/>
</dbReference>
<dbReference type="EMBL" id="ASGP02000001">
    <property type="protein sequence ID" value="KAH9526925.1"/>
    <property type="molecule type" value="Genomic_DNA"/>
</dbReference>
<evidence type="ECO:0000256" key="3">
    <source>
        <dbReference type="ARBA" id="ARBA00022801"/>
    </source>
</evidence>
<comment type="caution">
    <text evidence="13">The sequence shown here is derived from an EMBL/GenBank/DDBJ whole genome shotgun (WGS) entry which is preliminary data.</text>
</comment>
<dbReference type="GO" id="GO:0003723">
    <property type="term" value="F:RNA binding"/>
    <property type="evidence" value="ECO:0007669"/>
    <property type="project" value="UniProtKB-KW"/>
</dbReference>
<dbReference type="Pfam" id="PF00270">
    <property type="entry name" value="DEAD"/>
    <property type="match status" value="1"/>
</dbReference>
<dbReference type="Proteomes" id="UP000790347">
    <property type="component" value="Unassembled WGS sequence"/>
</dbReference>
<feature type="compositionally biased region" description="Basic and acidic residues" evidence="10">
    <location>
        <begin position="459"/>
        <end position="468"/>
    </location>
</feature>
<dbReference type="AlphaFoldDB" id="A0A922I9N5"/>
<comment type="similarity">
    <text evidence="7">Belongs to the DEAD box helicase family. DDX52/ROK1 subfamily.</text>
</comment>
<dbReference type="Gene3D" id="3.40.50.300">
    <property type="entry name" value="P-loop containing nucleotide triphosphate hydrolases"/>
    <property type="match status" value="2"/>
</dbReference>
<dbReference type="SMART" id="SM00490">
    <property type="entry name" value="HELICc"/>
    <property type="match status" value="1"/>
</dbReference>
<keyword evidence="6" id="KW-0694">RNA-binding</keyword>
<dbReference type="CDD" id="cd17957">
    <property type="entry name" value="DEADc_DDX52"/>
    <property type="match status" value="1"/>
</dbReference>
<feature type="region of interest" description="Disordered" evidence="10">
    <location>
        <begin position="459"/>
        <end position="492"/>
    </location>
</feature>
<feature type="domain" description="Helicase C-terminal" evidence="12">
    <location>
        <begin position="310"/>
        <end position="457"/>
    </location>
</feature>
<dbReference type="SUPFAM" id="SSF52540">
    <property type="entry name" value="P-loop containing nucleoside triphosphate hydrolases"/>
    <property type="match status" value="1"/>
</dbReference>
<evidence type="ECO:0000256" key="5">
    <source>
        <dbReference type="ARBA" id="ARBA00022840"/>
    </source>
</evidence>
<dbReference type="GO" id="GO:0003724">
    <property type="term" value="F:RNA helicase activity"/>
    <property type="evidence" value="ECO:0007669"/>
    <property type="project" value="UniProtKB-EC"/>
</dbReference>
<protein>
    <recommendedName>
        <fullName evidence="8">Probable ATP-dependent RNA helicase DDX52</fullName>
        <ecNumber evidence="1">3.6.4.13</ecNumber>
    </recommendedName>
</protein>
<dbReference type="InterPro" id="IPR001650">
    <property type="entry name" value="Helicase_C-like"/>
</dbReference>
<evidence type="ECO:0000256" key="1">
    <source>
        <dbReference type="ARBA" id="ARBA00012552"/>
    </source>
</evidence>
<dbReference type="GO" id="GO:0005524">
    <property type="term" value="F:ATP binding"/>
    <property type="evidence" value="ECO:0007669"/>
    <property type="project" value="UniProtKB-KW"/>
</dbReference>
<evidence type="ECO:0000313" key="14">
    <source>
        <dbReference type="Proteomes" id="UP000790347"/>
    </source>
</evidence>
<reference evidence="13" key="2">
    <citation type="journal article" date="2022" name="Res Sq">
        <title>Comparative Genomics Reveals Insights into the Divergent Evolution of Astigmatic Mites and Household Pest Adaptations.</title>
        <authorList>
            <person name="Xiong Q."/>
            <person name="Wan A.T.-Y."/>
            <person name="Liu X.-Y."/>
            <person name="Fung C.S.-H."/>
            <person name="Xiao X."/>
            <person name="Malainual N."/>
            <person name="Hou J."/>
            <person name="Wang L."/>
            <person name="Wang M."/>
            <person name="Yang K."/>
            <person name="Cui Y."/>
            <person name="Leung E."/>
            <person name="Nong W."/>
            <person name="Shin S.-K."/>
            <person name="Au S."/>
            <person name="Jeong K.Y."/>
            <person name="Chew F.T."/>
            <person name="Hui J."/>
            <person name="Leung T.F."/>
            <person name="Tungtrongchitr A."/>
            <person name="Zhong N."/>
            <person name="Liu Z."/>
            <person name="Tsui S."/>
        </authorList>
    </citation>
    <scope>NUCLEOTIDE SEQUENCE</scope>
    <source>
        <strain evidence="13">Derf</strain>
        <tissue evidence="13">Whole organism</tissue>
    </source>
</reference>
<dbReference type="EC" id="3.6.4.13" evidence="1"/>
<gene>
    <name evidence="13" type="primary">DDX52</name>
    <name evidence="13" type="ORF">DERF_000981</name>
</gene>
<dbReference type="InterPro" id="IPR011545">
    <property type="entry name" value="DEAD/DEAH_box_helicase_dom"/>
</dbReference>
<evidence type="ECO:0000256" key="8">
    <source>
        <dbReference type="ARBA" id="ARBA00044533"/>
    </source>
</evidence>
<dbReference type="PROSITE" id="PS51192">
    <property type="entry name" value="HELICASE_ATP_BIND_1"/>
    <property type="match status" value="1"/>
</dbReference>
<sequence length="492" mass="56696">MMDAFRLLTKGAKFDSKFQTKSKRFKPDDNQPDKSPDDMRKNAENEPMNDEQFRAKHDIMVDGFDPIKSPIKSFDEINEIADDYLRQNLEKSNYLCPTPIQMQTIPLMLDRQQLIACAPTGSGKTLAFLLPIIIQLKEPKSCGFRAIILAPTRELVKQIHRECLWISNGSGLRVHMIKNVNLAAKKFNTKSKLKYDILITTPKRLEYLLRKTTDSINVDNLEWLIIDEYDRLLQTTFMQQLSSIFNICFERSSTLKLALFSATFNGHLHEWCKLNLNNIVTVIIGERNKVVESIEQKLVFTGNETGKLFALKEIIANGCQTPVLIFVNTVRKANFLQRELEDSLAITVDTIHSDRKQEIRDQIVRLFREGKILFLICTELMGRGIDFKAVNLVINYDLPSSAIAYIHHVGRTGRAGRTGKAITFYSLKDEKKNLLPILQVMHQSGCSDIPQHVQKKILEKQKQNDGKHQKQKQIVHRRRQRKKKMKTNNDDD</sequence>
<evidence type="ECO:0000256" key="4">
    <source>
        <dbReference type="ARBA" id="ARBA00022806"/>
    </source>
</evidence>
<keyword evidence="5" id="KW-0067">ATP-binding</keyword>
<dbReference type="GO" id="GO:0016787">
    <property type="term" value="F:hydrolase activity"/>
    <property type="evidence" value="ECO:0007669"/>
    <property type="project" value="UniProtKB-KW"/>
</dbReference>
<dbReference type="InterPro" id="IPR050079">
    <property type="entry name" value="DEAD_box_RNA_helicase"/>
</dbReference>
<evidence type="ECO:0000259" key="12">
    <source>
        <dbReference type="PROSITE" id="PS51194"/>
    </source>
</evidence>
<evidence type="ECO:0000256" key="7">
    <source>
        <dbReference type="ARBA" id="ARBA00024355"/>
    </source>
</evidence>
<evidence type="ECO:0000256" key="9">
    <source>
        <dbReference type="ARBA" id="ARBA00047984"/>
    </source>
</evidence>
<dbReference type="InterPro" id="IPR044764">
    <property type="entry name" value="DDX52/Rok1_DEADc"/>
</dbReference>
<evidence type="ECO:0000256" key="10">
    <source>
        <dbReference type="SAM" id="MobiDB-lite"/>
    </source>
</evidence>
<dbReference type="InterPro" id="IPR027417">
    <property type="entry name" value="P-loop_NTPase"/>
</dbReference>
<proteinExistence type="inferred from homology"/>
<keyword evidence="2" id="KW-0547">Nucleotide-binding</keyword>
<evidence type="ECO:0000259" key="11">
    <source>
        <dbReference type="PROSITE" id="PS51192"/>
    </source>
</evidence>
<name>A0A922I9N5_DERFA</name>
<dbReference type="CDD" id="cd18787">
    <property type="entry name" value="SF2_C_DEAD"/>
    <property type="match status" value="1"/>
</dbReference>
<feature type="compositionally biased region" description="Basic and acidic residues" evidence="10">
    <location>
        <begin position="25"/>
        <end position="44"/>
    </location>
</feature>
<dbReference type="Pfam" id="PF00271">
    <property type="entry name" value="Helicase_C"/>
    <property type="match status" value="1"/>
</dbReference>
<dbReference type="InterPro" id="IPR014001">
    <property type="entry name" value="Helicase_ATP-bd"/>
</dbReference>
<evidence type="ECO:0000256" key="6">
    <source>
        <dbReference type="ARBA" id="ARBA00022884"/>
    </source>
</evidence>
<evidence type="ECO:0000313" key="13">
    <source>
        <dbReference type="EMBL" id="KAH9526925.1"/>
    </source>
</evidence>
<dbReference type="PROSITE" id="PS51194">
    <property type="entry name" value="HELICASE_CTER"/>
    <property type="match status" value="1"/>
</dbReference>
<dbReference type="SMART" id="SM00487">
    <property type="entry name" value="DEXDc"/>
    <property type="match status" value="1"/>
</dbReference>
<keyword evidence="3" id="KW-0378">Hydrolase</keyword>
<organism evidence="13 14">
    <name type="scientific">Dermatophagoides farinae</name>
    <name type="common">American house dust mite</name>
    <dbReference type="NCBI Taxonomy" id="6954"/>
    <lineage>
        <taxon>Eukaryota</taxon>
        <taxon>Metazoa</taxon>
        <taxon>Ecdysozoa</taxon>
        <taxon>Arthropoda</taxon>
        <taxon>Chelicerata</taxon>
        <taxon>Arachnida</taxon>
        <taxon>Acari</taxon>
        <taxon>Acariformes</taxon>
        <taxon>Sarcoptiformes</taxon>
        <taxon>Astigmata</taxon>
        <taxon>Psoroptidia</taxon>
        <taxon>Analgoidea</taxon>
        <taxon>Pyroglyphidae</taxon>
        <taxon>Dermatophagoidinae</taxon>
        <taxon>Dermatophagoides</taxon>
    </lineage>
</organism>